<protein>
    <submittedName>
        <fullName evidence="2">Uncharacterized protein</fullName>
    </submittedName>
</protein>
<proteinExistence type="predicted"/>
<dbReference type="PANTHER" id="PTHR28661:SF1">
    <property type="entry name" value="MICROTUBULE NUCLEATION FACTOR SSNA1"/>
    <property type="match status" value="1"/>
</dbReference>
<dbReference type="Proteomes" id="UP000054350">
    <property type="component" value="Unassembled WGS sequence"/>
</dbReference>
<dbReference type="EMBL" id="GG745331">
    <property type="protein sequence ID" value="KNE56877.1"/>
    <property type="molecule type" value="Genomic_DNA"/>
</dbReference>
<dbReference type="GO" id="GO:0036064">
    <property type="term" value="C:ciliary basal body"/>
    <property type="evidence" value="ECO:0007669"/>
    <property type="project" value="TreeGrafter"/>
</dbReference>
<dbReference type="OrthoDB" id="295355at2759"/>
<feature type="coiled-coil region" evidence="1">
    <location>
        <begin position="39"/>
        <end position="66"/>
    </location>
</feature>
<evidence type="ECO:0000313" key="2">
    <source>
        <dbReference type="EMBL" id="KNE56877.1"/>
    </source>
</evidence>
<accession>A0A0L0S2S4</accession>
<dbReference type="InterPro" id="IPR033362">
    <property type="entry name" value="SSNA1_fam"/>
</dbReference>
<organism evidence="2 3">
    <name type="scientific">Allomyces macrogynus (strain ATCC 38327)</name>
    <name type="common">Allomyces javanicus var. macrogynus</name>
    <dbReference type="NCBI Taxonomy" id="578462"/>
    <lineage>
        <taxon>Eukaryota</taxon>
        <taxon>Fungi</taxon>
        <taxon>Fungi incertae sedis</taxon>
        <taxon>Blastocladiomycota</taxon>
        <taxon>Blastocladiomycetes</taxon>
        <taxon>Blastocladiales</taxon>
        <taxon>Blastocladiaceae</taxon>
        <taxon>Allomyces</taxon>
    </lineage>
</organism>
<dbReference type="VEuPathDB" id="FungiDB:AMAG_02647"/>
<reference evidence="3" key="2">
    <citation type="submission" date="2009-11" db="EMBL/GenBank/DDBJ databases">
        <title>The Genome Sequence of Allomyces macrogynus strain ATCC 38327.</title>
        <authorList>
            <consortium name="The Broad Institute Genome Sequencing Platform"/>
            <person name="Russ C."/>
            <person name="Cuomo C."/>
            <person name="Shea T."/>
            <person name="Young S.K."/>
            <person name="Zeng Q."/>
            <person name="Koehrsen M."/>
            <person name="Haas B."/>
            <person name="Borodovsky M."/>
            <person name="Guigo R."/>
            <person name="Alvarado L."/>
            <person name="Berlin A."/>
            <person name="Borenstein D."/>
            <person name="Chen Z."/>
            <person name="Engels R."/>
            <person name="Freedman E."/>
            <person name="Gellesch M."/>
            <person name="Goldberg J."/>
            <person name="Griggs A."/>
            <person name="Gujja S."/>
            <person name="Heiman D."/>
            <person name="Hepburn T."/>
            <person name="Howarth C."/>
            <person name="Jen D."/>
            <person name="Larson L."/>
            <person name="Lewis B."/>
            <person name="Mehta T."/>
            <person name="Park D."/>
            <person name="Pearson M."/>
            <person name="Roberts A."/>
            <person name="Saif S."/>
            <person name="Shenoy N."/>
            <person name="Sisk P."/>
            <person name="Stolte C."/>
            <person name="Sykes S."/>
            <person name="Walk T."/>
            <person name="White J."/>
            <person name="Yandava C."/>
            <person name="Burger G."/>
            <person name="Gray M.W."/>
            <person name="Holland P.W.H."/>
            <person name="King N."/>
            <person name="Lang F.B.F."/>
            <person name="Roger A.J."/>
            <person name="Ruiz-Trillo I."/>
            <person name="Lander E."/>
            <person name="Nusbaum C."/>
        </authorList>
    </citation>
    <scope>NUCLEOTIDE SEQUENCE [LARGE SCALE GENOMIC DNA]</scope>
    <source>
        <strain evidence="3">ATCC 38327</strain>
    </source>
</reference>
<keyword evidence="3" id="KW-1185">Reference proteome</keyword>
<dbReference type="AlphaFoldDB" id="A0A0L0S2S4"/>
<evidence type="ECO:0000256" key="1">
    <source>
        <dbReference type="SAM" id="Coils"/>
    </source>
</evidence>
<evidence type="ECO:0000313" key="3">
    <source>
        <dbReference type="Proteomes" id="UP000054350"/>
    </source>
</evidence>
<dbReference type="PANTHER" id="PTHR28661">
    <property type="entry name" value="SJOEGREN SYNDROME NUCLEAR AUTOANTIGEN 1"/>
    <property type="match status" value="1"/>
</dbReference>
<sequence>MNKRSSMTAQAAALQAFNMELVKTVEQLRTTLASITATIQTEQQLRDQTQAEMDRLSRDLQQRDATLATLRTHHDEIAGALSKAEEAYAQIVESSQALLTSVKRDAEHIAAGQRHARRIPR</sequence>
<reference evidence="2 3" key="1">
    <citation type="submission" date="2009-11" db="EMBL/GenBank/DDBJ databases">
        <title>Annotation of Allomyces macrogynus ATCC 38327.</title>
        <authorList>
            <consortium name="The Broad Institute Genome Sequencing Platform"/>
            <person name="Russ C."/>
            <person name="Cuomo C."/>
            <person name="Burger G."/>
            <person name="Gray M.W."/>
            <person name="Holland P.W.H."/>
            <person name="King N."/>
            <person name="Lang F.B.F."/>
            <person name="Roger A.J."/>
            <person name="Ruiz-Trillo I."/>
            <person name="Young S.K."/>
            <person name="Zeng Q."/>
            <person name="Gargeya S."/>
            <person name="Fitzgerald M."/>
            <person name="Haas B."/>
            <person name="Abouelleil A."/>
            <person name="Alvarado L."/>
            <person name="Arachchi H.M."/>
            <person name="Berlin A."/>
            <person name="Chapman S.B."/>
            <person name="Gearin G."/>
            <person name="Goldberg J."/>
            <person name="Griggs A."/>
            <person name="Gujja S."/>
            <person name="Hansen M."/>
            <person name="Heiman D."/>
            <person name="Howarth C."/>
            <person name="Larimer J."/>
            <person name="Lui A."/>
            <person name="MacDonald P.J.P."/>
            <person name="McCowen C."/>
            <person name="Montmayeur A."/>
            <person name="Murphy C."/>
            <person name="Neiman D."/>
            <person name="Pearson M."/>
            <person name="Priest M."/>
            <person name="Roberts A."/>
            <person name="Saif S."/>
            <person name="Shea T."/>
            <person name="Sisk P."/>
            <person name="Stolte C."/>
            <person name="Sykes S."/>
            <person name="Wortman J."/>
            <person name="Nusbaum C."/>
            <person name="Birren B."/>
        </authorList>
    </citation>
    <scope>NUCLEOTIDE SEQUENCE [LARGE SCALE GENOMIC DNA]</scope>
    <source>
        <strain evidence="2 3">ATCC 38327</strain>
    </source>
</reference>
<keyword evidence="1" id="KW-0175">Coiled coil</keyword>
<name>A0A0L0S2S4_ALLM3</name>
<gene>
    <name evidence="2" type="ORF">AMAG_02647</name>
</gene>